<dbReference type="EMBL" id="KV878239">
    <property type="protein sequence ID" value="OJZ88107.1"/>
    <property type="molecule type" value="Genomic_DNA"/>
</dbReference>
<dbReference type="VEuPathDB" id="FungiDB:ASPFODRAFT_529417"/>
<protein>
    <submittedName>
        <fullName evidence="1">Uncharacterized protein</fullName>
    </submittedName>
</protein>
<gene>
    <name evidence="1" type="ORF">ASPFODRAFT_529417</name>
</gene>
<organism evidence="1 2">
    <name type="scientific">Aspergillus luchuensis (strain CBS 106.47)</name>
    <dbReference type="NCBI Taxonomy" id="1137211"/>
    <lineage>
        <taxon>Eukaryota</taxon>
        <taxon>Fungi</taxon>
        <taxon>Dikarya</taxon>
        <taxon>Ascomycota</taxon>
        <taxon>Pezizomycotina</taxon>
        <taxon>Eurotiomycetes</taxon>
        <taxon>Eurotiomycetidae</taxon>
        <taxon>Eurotiales</taxon>
        <taxon>Aspergillaceae</taxon>
        <taxon>Aspergillus</taxon>
        <taxon>Aspergillus subgen. Circumdati</taxon>
    </lineage>
</organism>
<dbReference type="AlphaFoldDB" id="A0A1M3TMS0"/>
<accession>A0A1M3TMS0</accession>
<evidence type="ECO:0000313" key="1">
    <source>
        <dbReference type="EMBL" id="OJZ88107.1"/>
    </source>
</evidence>
<dbReference type="Proteomes" id="UP000184063">
    <property type="component" value="Unassembled WGS sequence"/>
</dbReference>
<proteinExistence type="predicted"/>
<evidence type="ECO:0000313" key="2">
    <source>
        <dbReference type="Proteomes" id="UP000184063"/>
    </source>
</evidence>
<name>A0A1M3TMS0_ASPLC</name>
<reference evidence="2" key="1">
    <citation type="journal article" date="2017" name="Genome Biol.">
        <title>Comparative genomics reveals high biological diversity and specific adaptations in the industrially and medically important fungal genus Aspergillus.</title>
        <authorList>
            <person name="de Vries R.P."/>
            <person name="Riley R."/>
            <person name="Wiebenga A."/>
            <person name="Aguilar-Osorio G."/>
            <person name="Amillis S."/>
            <person name="Uchima C.A."/>
            <person name="Anderluh G."/>
            <person name="Asadollahi M."/>
            <person name="Askin M."/>
            <person name="Barry K."/>
            <person name="Battaglia E."/>
            <person name="Bayram O."/>
            <person name="Benocci T."/>
            <person name="Braus-Stromeyer S.A."/>
            <person name="Caldana C."/>
            <person name="Canovas D."/>
            <person name="Cerqueira G.C."/>
            <person name="Chen F."/>
            <person name="Chen W."/>
            <person name="Choi C."/>
            <person name="Clum A."/>
            <person name="Dos Santos R.A."/>
            <person name="Damasio A.R."/>
            <person name="Diallinas G."/>
            <person name="Emri T."/>
            <person name="Fekete E."/>
            <person name="Flipphi M."/>
            <person name="Freyberg S."/>
            <person name="Gallo A."/>
            <person name="Gournas C."/>
            <person name="Habgood R."/>
            <person name="Hainaut M."/>
            <person name="Harispe M.L."/>
            <person name="Henrissat B."/>
            <person name="Hilden K.S."/>
            <person name="Hope R."/>
            <person name="Hossain A."/>
            <person name="Karabika E."/>
            <person name="Karaffa L."/>
            <person name="Karanyi Z."/>
            <person name="Krasevec N."/>
            <person name="Kuo A."/>
            <person name="Kusch H."/>
            <person name="LaButti K."/>
            <person name="Lagendijk E.L."/>
            <person name="Lapidus A."/>
            <person name="Levasseur A."/>
            <person name="Lindquist E."/>
            <person name="Lipzen A."/>
            <person name="Logrieco A.F."/>
            <person name="MacCabe A."/>
            <person name="Maekelae M.R."/>
            <person name="Malavazi I."/>
            <person name="Melin P."/>
            <person name="Meyer V."/>
            <person name="Mielnichuk N."/>
            <person name="Miskei M."/>
            <person name="Molnar A.P."/>
            <person name="Mule G."/>
            <person name="Ngan C.Y."/>
            <person name="Orejas M."/>
            <person name="Orosz E."/>
            <person name="Ouedraogo J.P."/>
            <person name="Overkamp K.M."/>
            <person name="Park H.-S."/>
            <person name="Perrone G."/>
            <person name="Piumi F."/>
            <person name="Punt P.J."/>
            <person name="Ram A.F."/>
            <person name="Ramon A."/>
            <person name="Rauscher S."/>
            <person name="Record E."/>
            <person name="Riano-Pachon D.M."/>
            <person name="Robert V."/>
            <person name="Roehrig J."/>
            <person name="Ruller R."/>
            <person name="Salamov A."/>
            <person name="Salih N.S."/>
            <person name="Samson R.A."/>
            <person name="Sandor E."/>
            <person name="Sanguinetti M."/>
            <person name="Schuetze T."/>
            <person name="Sepcic K."/>
            <person name="Shelest E."/>
            <person name="Sherlock G."/>
            <person name="Sophianopoulou V."/>
            <person name="Squina F.M."/>
            <person name="Sun H."/>
            <person name="Susca A."/>
            <person name="Todd R.B."/>
            <person name="Tsang A."/>
            <person name="Unkles S.E."/>
            <person name="van de Wiele N."/>
            <person name="van Rossen-Uffink D."/>
            <person name="Oliveira J.V."/>
            <person name="Vesth T.C."/>
            <person name="Visser J."/>
            <person name="Yu J.-H."/>
            <person name="Zhou M."/>
            <person name="Andersen M.R."/>
            <person name="Archer D.B."/>
            <person name="Baker S.E."/>
            <person name="Benoit I."/>
            <person name="Brakhage A.A."/>
            <person name="Braus G.H."/>
            <person name="Fischer R."/>
            <person name="Frisvad J.C."/>
            <person name="Goldman G.H."/>
            <person name="Houbraken J."/>
            <person name="Oakley B."/>
            <person name="Pocsi I."/>
            <person name="Scazzocchio C."/>
            <person name="Seiboth B."/>
            <person name="vanKuyk P.A."/>
            <person name="Wortman J."/>
            <person name="Dyer P.S."/>
            <person name="Grigoriev I.V."/>
        </authorList>
    </citation>
    <scope>NUCLEOTIDE SEQUENCE [LARGE SCALE GENOMIC DNA]</scope>
    <source>
        <strain evidence="2">CBS 106.47</strain>
    </source>
</reference>
<sequence length="71" mass="8032">MIPTNTTSFCNSLDKLSMLEWLSFRVTFPGKIFPTTMSTELSKFFFSVDPTTGTVVQLSGSRIQKNTYILE</sequence>